<feature type="compositionally biased region" description="Polar residues" evidence="1">
    <location>
        <begin position="366"/>
        <end position="384"/>
    </location>
</feature>
<dbReference type="OrthoDB" id="3269979at2759"/>
<feature type="compositionally biased region" description="Polar residues" evidence="1">
    <location>
        <begin position="1362"/>
        <end position="1373"/>
    </location>
</feature>
<dbReference type="InParanoid" id="G4TG62"/>
<evidence type="ECO:0000313" key="2">
    <source>
        <dbReference type="EMBL" id="CCA70300.1"/>
    </source>
</evidence>
<feature type="compositionally biased region" description="Acidic residues" evidence="1">
    <location>
        <begin position="922"/>
        <end position="939"/>
    </location>
</feature>
<feature type="region of interest" description="Disordered" evidence="1">
    <location>
        <begin position="1572"/>
        <end position="1610"/>
    </location>
</feature>
<dbReference type="OMA" id="PEMELRT"/>
<dbReference type="EMBL" id="CAFZ01000078">
    <property type="protein sequence ID" value="CCA70300.1"/>
    <property type="molecule type" value="Genomic_DNA"/>
</dbReference>
<feature type="region of interest" description="Disordered" evidence="1">
    <location>
        <begin position="50"/>
        <end position="85"/>
    </location>
</feature>
<feature type="compositionally biased region" description="Basic and acidic residues" evidence="1">
    <location>
        <begin position="538"/>
        <end position="554"/>
    </location>
</feature>
<feature type="compositionally biased region" description="Polar residues" evidence="1">
    <location>
        <begin position="298"/>
        <end position="308"/>
    </location>
</feature>
<feature type="region of interest" description="Disordered" evidence="1">
    <location>
        <begin position="366"/>
        <end position="387"/>
    </location>
</feature>
<feature type="compositionally biased region" description="Low complexity" evidence="1">
    <location>
        <begin position="674"/>
        <end position="688"/>
    </location>
</feature>
<feature type="compositionally biased region" description="Polar residues" evidence="1">
    <location>
        <begin position="659"/>
        <end position="673"/>
    </location>
</feature>
<accession>G4TG62</accession>
<dbReference type="STRING" id="1109443.G4TG62"/>
<evidence type="ECO:0000256" key="1">
    <source>
        <dbReference type="SAM" id="MobiDB-lite"/>
    </source>
</evidence>
<feature type="region of interest" description="Disordered" evidence="1">
    <location>
        <begin position="262"/>
        <end position="314"/>
    </location>
</feature>
<name>G4TG62_SERID</name>
<feature type="compositionally biased region" description="Polar residues" evidence="1">
    <location>
        <begin position="479"/>
        <end position="488"/>
    </location>
</feature>
<feature type="compositionally biased region" description="Basic residues" evidence="1">
    <location>
        <begin position="692"/>
        <end position="705"/>
    </location>
</feature>
<feature type="region of interest" description="Disordered" evidence="1">
    <location>
        <begin position="1129"/>
        <end position="1473"/>
    </location>
</feature>
<feature type="compositionally biased region" description="Basic and acidic residues" evidence="1">
    <location>
        <begin position="1593"/>
        <end position="1606"/>
    </location>
</feature>
<feature type="region of interest" description="Disordered" evidence="1">
    <location>
        <begin position="654"/>
        <end position="734"/>
    </location>
</feature>
<reference evidence="2 3" key="1">
    <citation type="journal article" date="2011" name="PLoS Pathog.">
        <title>Endophytic Life Strategies Decoded by Genome and Transcriptome Analyses of the Mutualistic Root Symbiont Piriformospora indica.</title>
        <authorList>
            <person name="Zuccaro A."/>
            <person name="Lahrmann U."/>
            <person name="Guldener U."/>
            <person name="Langen G."/>
            <person name="Pfiffi S."/>
            <person name="Biedenkopf D."/>
            <person name="Wong P."/>
            <person name="Samans B."/>
            <person name="Grimm C."/>
            <person name="Basiewicz M."/>
            <person name="Murat C."/>
            <person name="Martin F."/>
            <person name="Kogel K.H."/>
        </authorList>
    </citation>
    <scope>NUCLEOTIDE SEQUENCE [LARGE SCALE GENOMIC DNA]</scope>
    <source>
        <strain evidence="2 3">DSM 11827</strain>
    </source>
</reference>
<proteinExistence type="predicted"/>
<feature type="compositionally biased region" description="Low complexity" evidence="1">
    <location>
        <begin position="573"/>
        <end position="583"/>
    </location>
</feature>
<feature type="region of interest" description="Disordered" evidence="1">
    <location>
        <begin position="95"/>
        <end position="114"/>
    </location>
</feature>
<evidence type="ECO:0000313" key="3">
    <source>
        <dbReference type="Proteomes" id="UP000007148"/>
    </source>
</evidence>
<feature type="compositionally biased region" description="Low complexity" evidence="1">
    <location>
        <begin position="887"/>
        <end position="900"/>
    </location>
</feature>
<feature type="compositionally biased region" description="Basic residues" evidence="1">
    <location>
        <begin position="980"/>
        <end position="1007"/>
    </location>
</feature>
<feature type="region of interest" description="Disordered" evidence="1">
    <location>
        <begin position="334"/>
        <end position="354"/>
    </location>
</feature>
<gene>
    <name evidence="2" type="ORF">PIIN_04239</name>
</gene>
<dbReference type="Proteomes" id="UP000007148">
    <property type="component" value="Unassembled WGS sequence"/>
</dbReference>
<feature type="region of interest" description="Disordered" evidence="1">
    <location>
        <begin position="122"/>
        <end position="153"/>
    </location>
</feature>
<organism evidence="2 3">
    <name type="scientific">Serendipita indica (strain DSM 11827)</name>
    <name type="common">Root endophyte fungus</name>
    <name type="synonym">Piriformospora indica</name>
    <dbReference type="NCBI Taxonomy" id="1109443"/>
    <lineage>
        <taxon>Eukaryota</taxon>
        <taxon>Fungi</taxon>
        <taxon>Dikarya</taxon>
        <taxon>Basidiomycota</taxon>
        <taxon>Agaricomycotina</taxon>
        <taxon>Agaricomycetes</taxon>
        <taxon>Sebacinales</taxon>
        <taxon>Serendipitaceae</taxon>
        <taxon>Serendipita</taxon>
    </lineage>
</organism>
<feature type="compositionally biased region" description="Acidic residues" evidence="1">
    <location>
        <begin position="1326"/>
        <end position="1336"/>
    </location>
</feature>
<feature type="region of interest" description="Disordered" evidence="1">
    <location>
        <begin position="810"/>
        <end position="1117"/>
    </location>
</feature>
<comment type="caution">
    <text evidence="2">The sequence shown here is derived from an EMBL/GenBank/DDBJ whole genome shotgun (WGS) entry which is preliminary data.</text>
</comment>
<feature type="compositionally biased region" description="Polar residues" evidence="1">
    <location>
        <begin position="268"/>
        <end position="281"/>
    </location>
</feature>
<protein>
    <submittedName>
        <fullName evidence="2">Uncharacterized protein</fullName>
    </submittedName>
</protein>
<feature type="compositionally biased region" description="Polar residues" evidence="1">
    <location>
        <begin position="447"/>
        <end position="456"/>
    </location>
</feature>
<feature type="compositionally biased region" description="Low complexity" evidence="1">
    <location>
        <begin position="1203"/>
        <end position="1220"/>
    </location>
</feature>
<feature type="compositionally biased region" description="Polar residues" evidence="1">
    <location>
        <begin position="138"/>
        <end position="153"/>
    </location>
</feature>
<feature type="compositionally biased region" description="Low complexity" evidence="1">
    <location>
        <begin position="810"/>
        <end position="862"/>
    </location>
</feature>
<feature type="compositionally biased region" description="Basic and acidic residues" evidence="1">
    <location>
        <begin position="1265"/>
        <end position="1281"/>
    </location>
</feature>
<feature type="compositionally biased region" description="Pro residues" evidence="1">
    <location>
        <begin position="1185"/>
        <end position="1202"/>
    </location>
</feature>
<feature type="compositionally biased region" description="Polar residues" evidence="1">
    <location>
        <begin position="57"/>
        <end position="72"/>
    </location>
</feature>
<feature type="compositionally biased region" description="Polar residues" evidence="1">
    <location>
        <begin position="615"/>
        <end position="631"/>
    </location>
</feature>
<feature type="compositionally biased region" description="Basic and acidic residues" evidence="1">
    <location>
        <begin position="1302"/>
        <end position="1313"/>
    </location>
</feature>
<dbReference type="HOGENOM" id="CLU_243450_0_0_1"/>
<keyword evidence="3" id="KW-1185">Reference proteome</keyword>
<feature type="compositionally biased region" description="Polar residues" evidence="1">
    <location>
        <begin position="1065"/>
        <end position="1093"/>
    </location>
</feature>
<feature type="compositionally biased region" description="Acidic residues" evidence="1">
    <location>
        <begin position="1578"/>
        <end position="1592"/>
    </location>
</feature>
<feature type="region of interest" description="Disordered" evidence="1">
    <location>
        <begin position="447"/>
        <end position="641"/>
    </location>
</feature>
<sequence>MVANCTQSPAHLIHRAAAANLRRWEYLELSPLIRRAVDFSPRDAQTVDDHLKEPTEETSSSQALVQSPVQTPTRHRGGSGAGDVTDWANTIVEESEESTIVQPTPVGSPHPNSISRITSVSLALSPTSPPSSTPALGESTSTADGSIESNPEQTLLPRLNDAVRFASISNHASIPEVSYERLQPTTIVEDSKGGEEDTTASVTRLGQLGSQALFPTVNISQSTPKPTPPDTPARCLSPSGLVHLHPFSALNTASIERAYGDDHEEVQSAESQAPRNCTSSRVIEGSSSERDIDATARPTLTLNPTPSENAEGDHEISTLVSRTPTPLLASSTLAAGSVSDDPGPTIRTAPRLADGLSRKPVINEGLNNPLDQSARHTLNSDRNPTTTTTTATATLLQTGPEGQRGGLEGALWKQHQARVVETSRGRRGSAPMPWPEMSQPVQQTVDVSGNDLTGRTRSTDHRSSPGKSIWDCQPGEIASNGSTKSGLMQQHQPIAPVHPPPPTQKMFFLQRGSTSFSPDSNSRSDSHSRSPGSLNGRAVRERRVDSRSPDDREANSSSASSHERQPQVARLQSGSGAVGASAGPKPADSSRLSREPNGFVAADFNHDGPGLSSLDPESSKGSSRRATNDHATNLLPRPSVPLADADSAMMSVQIHRQPAPSTSSKSHTSHQFASPSTQSPPSSQSQSSRTRLSMKSRRAGHRTHLNRALERSSSRTRGTLKHRNASVGSNLGSATTRREVGTAALGGGVRAIKLIGSLEANAGSMSAQSGVGSMSTSAGSKLVMAGKPSRPHVSQDGRLVVNEVVTRSHPASATASAAPETAQPRAGAVATAGSATSGIVQQQRHQQTSQSRSPMQPQQPVQKSPLEVQEFERQVMESTVNRRRRISVVSDTEEGSSSGTEESESEDDEPAKKSAPEQAIETVEDEENDSWADEDEEAETEKREVSSRQAPPVRRDSRDLPVGSAGSGRSAANHALAAHGRTRAHGHIPHVRSKGRIAQHAQHHHQRTSSPPPNRAQARKGESGAILQPQPHHARSSSASEGPLAQAAKEAQRQRDMFTPLPRESYSSTNLQREKSLTSLSRGGRPSNLTIVLNPNPYMFPPGHPYHRQVSPMDQKLSKSMEEIHARLNAASAANENGGRSGGMKSPRHGVGLGFGGLRMTSAVDVTRPRNNMTPAPPAANRVTPPSPAPIPSAAPAPPAAPPKVVQPAQPAPPSTSTKAQSHHRNHSVAGLSKSPSPPAKLRVSKSSVAVPVVLGVTASSAPRDNGRNDLLEMSLREMGPRRGARVSRYHQQGSPAPARATVEKPTEAESKRPAHRLRGRPMDVEFSDSEDDDEEPTKATTGRSLAKEHLEAVMGGKDTKALTNGRSPSQAIVASPDAAPHSAQQEVASYRPPAPPSSPSVPTTFRAQPQQGHLPPNPRLGPARPRPHSSHGTPALPPTENQRGPPAPAPTRERRPAATSQPPVPIFTPAREGVPAPTATRMGAVVPYPWNLPYPAPIQSPRTTRLKMLESEVPDELRQDLLRERRINRITSHVNVAGFAPMRHDGRVSGYNGGAALGSGRMRSSKVLNTEVAPQGPEEEEQDDEEEDSEDERIRKEQEAQERYQRMRTRTWNGVIYQRPVW</sequence>